<dbReference type="AlphaFoldDB" id="A0A4R2JST4"/>
<gene>
    <name evidence="1" type="ORF">EV192_102314</name>
</gene>
<proteinExistence type="predicted"/>
<sequence length="104" mass="10869">MGGFWRFLDDVEPRLASWPVDDLVRLVDAIEGGGQNSPVLSVERCMGRSLTVDELGLVMLKVLAPAGLGTPPEPLRLAFTRVAELAGPWAAAVSVGAIGCAGPN</sequence>
<comment type="caution">
    <text evidence="1">The sequence shown here is derived from an EMBL/GenBank/DDBJ whole genome shotgun (WGS) entry which is preliminary data.</text>
</comment>
<evidence type="ECO:0000313" key="1">
    <source>
        <dbReference type="EMBL" id="TCO62177.1"/>
    </source>
</evidence>
<dbReference type="Proteomes" id="UP000295680">
    <property type="component" value="Unassembled WGS sequence"/>
</dbReference>
<accession>A0A4R2JST4</accession>
<keyword evidence="2" id="KW-1185">Reference proteome</keyword>
<reference evidence="1 2" key="1">
    <citation type="submission" date="2019-03" db="EMBL/GenBank/DDBJ databases">
        <title>Genomic Encyclopedia of Type Strains, Phase IV (KMG-IV): sequencing the most valuable type-strain genomes for metagenomic binning, comparative biology and taxonomic classification.</title>
        <authorList>
            <person name="Goeker M."/>
        </authorList>
    </citation>
    <scope>NUCLEOTIDE SEQUENCE [LARGE SCALE GENOMIC DNA]</scope>
    <source>
        <strain evidence="1 2">DSM 45934</strain>
    </source>
</reference>
<evidence type="ECO:0000313" key="2">
    <source>
        <dbReference type="Proteomes" id="UP000295680"/>
    </source>
</evidence>
<name>A0A4R2JST4_9PSEU</name>
<protein>
    <submittedName>
        <fullName evidence="1">Uncharacterized protein</fullName>
    </submittedName>
</protein>
<dbReference type="EMBL" id="SLWS01000002">
    <property type="protein sequence ID" value="TCO62177.1"/>
    <property type="molecule type" value="Genomic_DNA"/>
</dbReference>
<organism evidence="1 2">
    <name type="scientific">Actinocrispum wychmicini</name>
    <dbReference type="NCBI Taxonomy" id="1213861"/>
    <lineage>
        <taxon>Bacteria</taxon>
        <taxon>Bacillati</taxon>
        <taxon>Actinomycetota</taxon>
        <taxon>Actinomycetes</taxon>
        <taxon>Pseudonocardiales</taxon>
        <taxon>Pseudonocardiaceae</taxon>
        <taxon>Actinocrispum</taxon>
    </lineage>
</organism>